<evidence type="ECO:0000313" key="5">
    <source>
        <dbReference type="Proteomes" id="UP001481677"/>
    </source>
</evidence>
<dbReference type="Proteomes" id="UP001481677">
    <property type="component" value="Unassembled WGS sequence"/>
</dbReference>
<name>A0A5C6V4H2_9BURK</name>
<evidence type="ECO:0000313" key="2">
    <source>
        <dbReference type="EMBL" id="MEM5344980.1"/>
    </source>
</evidence>
<dbReference type="RefSeq" id="WP_028364241.1">
    <property type="nucleotide sequence ID" value="NZ_JAZHFZ010000040.1"/>
</dbReference>
<reference evidence="2 5" key="3">
    <citation type="submission" date="2024-01" db="EMBL/GenBank/DDBJ databases">
        <title>The diversity of rhizobia nodulating Mimosa spp. in eleven states of Brazil covering several biomes is determined by host plant, location, and edaphic factors.</title>
        <authorList>
            <person name="Rouws L."/>
            <person name="Barauna A."/>
            <person name="Beukes C."/>
            <person name="De Faria S.M."/>
            <person name="Gross E."/>
            <person name="Dos Reis Junior F.B."/>
            <person name="Simon M."/>
            <person name="Maluk M."/>
            <person name="Odee D.W."/>
            <person name="Kenicer G."/>
            <person name="Young J.P.W."/>
            <person name="Reis V.M."/>
            <person name="Zilli J."/>
            <person name="James E.K."/>
        </authorList>
    </citation>
    <scope>NUCLEOTIDE SEQUENCE [LARGE SCALE GENOMIC DNA]</scope>
    <source>
        <strain evidence="2 5">JPY530</strain>
    </source>
</reference>
<keyword evidence="5" id="KW-1185">Reference proteome</keyword>
<accession>A0A5C6V4H2</accession>
<organism evidence="3 4">
    <name type="scientific">Paraburkholderia azotifigens</name>
    <dbReference type="NCBI Taxonomy" id="2057004"/>
    <lineage>
        <taxon>Bacteria</taxon>
        <taxon>Pseudomonadati</taxon>
        <taxon>Pseudomonadota</taxon>
        <taxon>Betaproteobacteria</taxon>
        <taxon>Burkholderiales</taxon>
        <taxon>Burkholderiaceae</taxon>
        <taxon>Paraburkholderia</taxon>
    </lineage>
</organism>
<sequence length="64" mass="7147">MRNATMPDDDADAARRARPTEQPAMRSRDHHSMYRALQALPLARLAANGNEHAHVRPVAILGYN</sequence>
<reference evidence="3" key="2">
    <citation type="submission" date="2019-08" db="EMBL/GenBank/DDBJ databases">
        <authorList>
            <person name="Im W.-T."/>
        </authorList>
    </citation>
    <scope>NUCLEOTIDE SEQUENCE</scope>
    <source>
        <strain evidence="3">NF 2-5-3</strain>
    </source>
</reference>
<dbReference type="EMBL" id="VOQS01000005">
    <property type="protein sequence ID" value="TXC79969.1"/>
    <property type="molecule type" value="Genomic_DNA"/>
</dbReference>
<feature type="region of interest" description="Disordered" evidence="1">
    <location>
        <begin position="1"/>
        <end position="32"/>
    </location>
</feature>
<dbReference type="AlphaFoldDB" id="A0A5C6V4H2"/>
<protein>
    <submittedName>
        <fullName evidence="3">Uncharacterized protein</fullName>
    </submittedName>
</protein>
<evidence type="ECO:0000313" key="3">
    <source>
        <dbReference type="EMBL" id="TXC79969.1"/>
    </source>
</evidence>
<reference evidence="3 4" key="1">
    <citation type="journal article" date="2018" name="Int. J. Syst. Evol. Microbiol.">
        <title>Paraburkholderia azotifigens sp. nov., a nitrogen-fixing bacterium isolated from paddy soil.</title>
        <authorList>
            <person name="Choi G.M."/>
            <person name="Im W.T."/>
        </authorList>
    </citation>
    <scope>NUCLEOTIDE SEQUENCE [LARGE SCALE GENOMIC DNA]</scope>
    <source>
        <strain evidence="3 4">NF 2-5-3</strain>
    </source>
</reference>
<evidence type="ECO:0000313" key="4">
    <source>
        <dbReference type="Proteomes" id="UP000321776"/>
    </source>
</evidence>
<comment type="caution">
    <text evidence="3">The sequence shown here is derived from an EMBL/GenBank/DDBJ whole genome shotgun (WGS) entry which is preliminary data.</text>
</comment>
<dbReference type="Proteomes" id="UP000321776">
    <property type="component" value="Unassembled WGS sequence"/>
</dbReference>
<gene>
    <name evidence="3" type="ORF">FRZ40_37265</name>
    <name evidence="2" type="ORF">V4C56_35810</name>
</gene>
<proteinExistence type="predicted"/>
<dbReference type="EMBL" id="JAZHGA010000040">
    <property type="protein sequence ID" value="MEM5344980.1"/>
    <property type="molecule type" value="Genomic_DNA"/>
</dbReference>
<evidence type="ECO:0000256" key="1">
    <source>
        <dbReference type="SAM" id="MobiDB-lite"/>
    </source>
</evidence>